<dbReference type="OMA" id="AADCNTA"/>
<organism evidence="2 3">
    <name type="scientific">Trichoderma harzianum</name>
    <name type="common">Hypocrea lixii</name>
    <dbReference type="NCBI Taxonomy" id="5544"/>
    <lineage>
        <taxon>Eukaryota</taxon>
        <taxon>Fungi</taxon>
        <taxon>Dikarya</taxon>
        <taxon>Ascomycota</taxon>
        <taxon>Pezizomycotina</taxon>
        <taxon>Sordariomycetes</taxon>
        <taxon>Hypocreomycetidae</taxon>
        <taxon>Hypocreales</taxon>
        <taxon>Hypocreaceae</taxon>
        <taxon>Trichoderma</taxon>
    </lineage>
</organism>
<feature type="chain" id="PRO_5002530193" description="SSCRP protein" evidence="1">
    <location>
        <begin position="21"/>
        <end position="147"/>
    </location>
</feature>
<dbReference type="AlphaFoldDB" id="A0A0F9XL63"/>
<evidence type="ECO:0008006" key="4">
    <source>
        <dbReference type="Google" id="ProtNLM"/>
    </source>
</evidence>
<sequence>MKAQATIALVAGLLANAVTAQTSLGELSFGAPQCGDGKLSNINAADCNTAVAQLLGAHCSAGVCSIPAATGGASESAISVLVGNCEAFIGAFADGEAVTFNENSVQQAFPGFISQCLATSGGFGNPILISTDGVIRLVISNGQSGGG</sequence>
<accession>A0A0F9XL63</accession>
<feature type="signal peptide" evidence="1">
    <location>
        <begin position="1"/>
        <end position="20"/>
    </location>
</feature>
<evidence type="ECO:0000313" key="3">
    <source>
        <dbReference type="Proteomes" id="UP000034112"/>
    </source>
</evidence>
<keyword evidence="1" id="KW-0732">Signal</keyword>
<dbReference type="OrthoDB" id="4884341at2759"/>
<protein>
    <recommendedName>
        <fullName evidence="4">SSCRP protein</fullName>
    </recommendedName>
</protein>
<proteinExistence type="predicted"/>
<gene>
    <name evidence="2" type="ORF">THAR02_06794</name>
</gene>
<comment type="caution">
    <text evidence="2">The sequence shown here is derived from an EMBL/GenBank/DDBJ whole genome shotgun (WGS) entry which is preliminary data.</text>
</comment>
<evidence type="ECO:0000313" key="2">
    <source>
        <dbReference type="EMBL" id="KKP01093.1"/>
    </source>
</evidence>
<dbReference type="Proteomes" id="UP000034112">
    <property type="component" value="Unassembled WGS sequence"/>
</dbReference>
<reference evidence="3" key="1">
    <citation type="journal article" date="2015" name="Genome Announc.">
        <title>Draft whole-genome sequence of the biocontrol agent Trichoderma harzianum T6776.</title>
        <authorList>
            <person name="Baroncelli R."/>
            <person name="Piaggeschi G."/>
            <person name="Fiorini L."/>
            <person name="Bertolini E."/>
            <person name="Zapparata A."/>
            <person name="Pe M.E."/>
            <person name="Sarrocco S."/>
            <person name="Vannacci G."/>
        </authorList>
    </citation>
    <scope>NUCLEOTIDE SEQUENCE [LARGE SCALE GENOMIC DNA]</scope>
    <source>
        <strain evidence="3">T6776</strain>
    </source>
</reference>
<evidence type="ECO:0000256" key="1">
    <source>
        <dbReference type="SAM" id="SignalP"/>
    </source>
</evidence>
<dbReference type="EMBL" id="JOKZ01000213">
    <property type="protein sequence ID" value="KKP01093.1"/>
    <property type="molecule type" value="Genomic_DNA"/>
</dbReference>
<name>A0A0F9XL63_TRIHA</name>